<dbReference type="InterPro" id="IPR046446">
    <property type="entry name" value="a/bCoV_VIROPORIN_3A-like_CD"/>
</dbReference>
<feature type="domain" description="CoV 3a-like viroporin TM" evidence="8">
    <location>
        <begin position="32"/>
        <end position="122"/>
    </location>
</feature>
<keyword evidence="3 6" id="KW-1043">Host membrane</keyword>
<evidence type="ECO:0000313" key="11">
    <source>
        <dbReference type="EMBL" id="WCC61861.1"/>
    </source>
</evidence>
<feature type="transmembrane region" description="Helical" evidence="7">
    <location>
        <begin position="89"/>
        <end position="106"/>
    </location>
</feature>
<reference evidence="11" key="1">
    <citation type="submission" date="2023-01" db="EMBL/GenBank/DDBJ databases">
        <title>Panoramic Analysis of Coronaviruses Carried by Representative Bat Species in Southern China to Better Understand the Coronavirus Sphere.</title>
        <authorList>
            <person name="Han Y."/>
            <person name="Xu P."/>
            <person name="Wang Y."/>
            <person name="Zhao W."/>
            <person name="Wang J."/>
            <person name="Jin Q."/>
            <person name="Wu Z."/>
        </authorList>
    </citation>
    <scope>NUCLEOTIDE SEQUENCE</scope>
    <source>
        <strain evidence="10">BtRs-AlphaCoV/YN2020-Q32</strain>
        <strain evidence="11">BtRs-AlphaCoV/YN2020-Q36</strain>
    </source>
</reference>
<keyword evidence="2 6" id="KW-0812">Transmembrane</keyword>
<dbReference type="PROSITE" id="PS51966">
    <property type="entry name" value="COV_VIROPORIN_3A_TM"/>
    <property type="match status" value="1"/>
</dbReference>
<proteinExistence type="predicted"/>
<evidence type="ECO:0000256" key="6">
    <source>
        <dbReference type="PROSITE-ProRule" id="PRU01311"/>
    </source>
</evidence>
<dbReference type="EMBL" id="OQ175052">
    <property type="protein sequence ID" value="WCC61837.1"/>
    <property type="molecule type" value="Genomic_RNA"/>
</dbReference>
<dbReference type="GO" id="GO:0033644">
    <property type="term" value="C:host cell membrane"/>
    <property type="evidence" value="ECO:0007669"/>
    <property type="project" value="UniProtKB-SubCell"/>
</dbReference>
<comment type="subcellular location">
    <subcellularLocation>
        <location evidence="1">Host membrane</location>
        <topology evidence="1">Multi-pass membrane protein</topology>
    </subcellularLocation>
</comment>
<sequence length="219" mass="25066">MFLGLFQNSMQEAVSSVASQFTKQDADKFISAIKPAQHGYSVASFLLTSAFVVYFALFKGSSKKLNYCMLFARALTLIVYVPLLCWFEAYVDAAVVFLTITARFLYTGYWSFRYKTHAFIVLNTDKLAFVCGKYWYYEDQPYIVMMGGEQHVQFGYHMVPFVVANDLYVALRGIKDDDVPLVRRVELINGTFIYIFAQEPAVGVVNMRFSEIQLHEDSV</sequence>
<dbReference type="InterPro" id="IPR004293">
    <property type="entry name" value="Coronavirus_Orf3a/b"/>
</dbReference>
<dbReference type="InterPro" id="IPR046445">
    <property type="entry name" value="a/bCoV_VIROPORIN_3A-like_TM"/>
</dbReference>
<keyword evidence="4 6" id="KW-1133">Transmembrane helix</keyword>
<dbReference type="EMBL" id="OQ175056">
    <property type="protein sequence ID" value="WCC61861.1"/>
    <property type="molecule type" value="Genomic_RNA"/>
</dbReference>
<evidence type="ECO:0000256" key="4">
    <source>
        <dbReference type="ARBA" id="ARBA00022989"/>
    </source>
</evidence>
<evidence type="ECO:0000313" key="10">
    <source>
        <dbReference type="EMBL" id="WCC61837.1"/>
    </source>
</evidence>
<feature type="domain" description="CoV 3a-like viroporin CD" evidence="9">
    <location>
        <begin position="126"/>
        <end position="201"/>
    </location>
</feature>
<dbReference type="PROSITE" id="PS51967">
    <property type="entry name" value="COV_VIROPORIN_3A_CD"/>
    <property type="match status" value="1"/>
</dbReference>
<accession>A0AA49EEK5</accession>
<gene>
    <name evidence="11" type="primary">ORF3</name>
</gene>
<feature type="transmembrane region" description="Helical" evidence="7">
    <location>
        <begin position="65"/>
        <end position="83"/>
    </location>
</feature>
<evidence type="ECO:0000259" key="8">
    <source>
        <dbReference type="PROSITE" id="PS51966"/>
    </source>
</evidence>
<name>A0AA49EEK5_9NIDO</name>
<organism evidence="11">
    <name type="scientific">Bat Coronavirus RsYN20</name>
    <dbReference type="NCBI Taxonomy" id="3018909"/>
    <lineage>
        <taxon>Viruses</taxon>
        <taxon>Riboviria</taxon>
        <taxon>Orthornavirae</taxon>
        <taxon>Pisuviricota</taxon>
        <taxon>Pisoniviricetes</taxon>
        <taxon>Nidovirales</taxon>
        <taxon>Cornidovirineae</taxon>
        <taxon>Coronaviridae</taxon>
        <taxon>Orthocoronavirinae</taxon>
    </lineage>
</organism>
<dbReference type="GO" id="GO:0016020">
    <property type="term" value="C:membrane"/>
    <property type="evidence" value="ECO:0007669"/>
    <property type="project" value="UniProtKB-UniRule"/>
</dbReference>
<evidence type="ECO:0000256" key="2">
    <source>
        <dbReference type="ARBA" id="ARBA00022692"/>
    </source>
</evidence>
<evidence type="ECO:0000256" key="1">
    <source>
        <dbReference type="ARBA" id="ARBA00004301"/>
    </source>
</evidence>
<protein>
    <submittedName>
        <fullName evidence="11">ORF3 protein</fullName>
    </submittedName>
</protein>
<evidence type="ECO:0000256" key="3">
    <source>
        <dbReference type="ARBA" id="ARBA00022870"/>
    </source>
</evidence>
<evidence type="ECO:0000256" key="7">
    <source>
        <dbReference type="SAM" id="Phobius"/>
    </source>
</evidence>
<feature type="transmembrane region" description="Helical" evidence="7">
    <location>
        <begin position="39"/>
        <end position="58"/>
    </location>
</feature>
<evidence type="ECO:0000256" key="5">
    <source>
        <dbReference type="ARBA" id="ARBA00023136"/>
    </source>
</evidence>
<dbReference type="Pfam" id="PF03053">
    <property type="entry name" value="Corona_NS3b"/>
    <property type="match status" value="1"/>
</dbReference>
<evidence type="ECO:0000259" key="9">
    <source>
        <dbReference type="PROSITE" id="PS51967"/>
    </source>
</evidence>
<keyword evidence="5 6" id="KW-0472">Membrane</keyword>